<protein>
    <submittedName>
        <fullName evidence="2">Methyltransferase family protein</fullName>
    </submittedName>
</protein>
<accession>A0A542YQQ3</accession>
<keyword evidence="2" id="KW-0489">Methyltransferase</keyword>
<reference evidence="2 3" key="1">
    <citation type="submission" date="2019-06" db="EMBL/GenBank/DDBJ databases">
        <title>Sequencing the genomes of 1000 actinobacteria strains.</title>
        <authorList>
            <person name="Klenk H.-P."/>
        </authorList>
    </citation>
    <scope>NUCLEOTIDE SEQUENCE [LARGE SCALE GENOMIC DNA]</scope>
    <source>
        <strain evidence="2 3">DSM 12335</strain>
    </source>
</reference>
<keyword evidence="3" id="KW-1185">Reference proteome</keyword>
<dbReference type="EMBL" id="VFOP01000001">
    <property type="protein sequence ID" value="TQL50435.1"/>
    <property type="molecule type" value="Genomic_DNA"/>
</dbReference>
<keyword evidence="2" id="KW-0808">Transferase</keyword>
<dbReference type="OrthoDB" id="9777638at2"/>
<evidence type="ECO:0000313" key="2">
    <source>
        <dbReference type="EMBL" id="TQL50435.1"/>
    </source>
</evidence>
<evidence type="ECO:0000256" key="1">
    <source>
        <dbReference type="SAM" id="MobiDB-lite"/>
    </source>
</evidence>
<dbReference type="Proteomes" id="UP000319516">
    <property type="component" value="Unassembled WGS sequence"/>
</dbReference>
<dbReference type="SUPFAM" id="SSF53335">
    <property type="entry name" value="S-adenosyl-L-methionine-dependent methyltransferases"/>
    <property type="match status" value="1"/>
</dbReference>
<name>A0A542YQQ3_9MICO</name>
<comment type="caution">
    <text evidence="2">The sequence shown here is derived from an EMBL/GenBank/DDBJ whole genome shotgun (WGS) entry which is preliminary data.</text>
</comment>
<dbReference type="Gene3D" id="3.40.50.150">
    <property type="entry name" value="Vaccinia Virus protein VP39"/>
    <property type="match status" value="1"/>
</dbReference>
<gene>
    <name evidence="2" type="ORF">FB467_1544</name>
</gene>
<dbReference type="GO" id="GO:0008168">
    <property type="term" value="F:methyltransferase activity"/>
    <property type="evidence" value="ECO:0007669"/>
    <property type="project" value="UniProtKB-KW"/>
</dbReference>
<evidence type="ECO:0000313" key="3">
    <source>
        <dbReference type="Proteomes" id="UP000319516"/>
    </source>
</evidence>
<dbReference type="InterPro" id="IPR029063">
    <property type="entry name" value="SAM-dependent_MTases_sf"/>
</dbReference>
<dbReference type="Pfam" id="PF13489">
    <property type="entry name" value="Methyltransf_23"/>
    <property type="match status" value="1"/>
</dbReference>
<sequence>MDGNDVVAGVDGPAEGQGQHPWEQALVRQGWELVEVMERLGPARTGTVFAPRWERSTERGASAYTPLPPTEGLSAFQRAMYESPGNLTRFAWTCALVRPGERVMEIGIGRGFLATMLLRDAGIGGYRGIELEAGNVRAANAMFAANGFADRATAEQGDLYQLTREVVADHGTDLLVCCEVLEHVPDPEAGLKALADALPEGTDLLVSVPLRGRLETIWGHVAMFGAARVRDMLAAAGLTVHHVEPLANTWVFVLASRDPRGSGRSALAAAAVPDLVADLEAPPEWPMRVDNVDVEPVESRWNRRLTSHRVRPADPERNERGAYLEATAEADPALAANLGRLGRGPLRRVPALRGAKGHYAGMQFRCTGVRGVRFELDPLDIDGVVAFYADFYAGGTRVARWKWDMTKRPKSKHPTFMLEERRSGTYFRKAQVGDVSTADAFELHAQVEQGATVRFGVRRLGWLR</sequence>
<dbReference type="AlphaFoldDB" id="A0A542YQQ3"/>
<feature type="region of interest" description="Disordered" evidence="1">
    <location>
        <begin position="1"/>
        <end position="22"/>
    </location>
</feature>
<dbReference type="GO" id="GO:0032259">
    <property type="term" value="P:methylation"/>
    <property type="evidence" value="ECO:0007669"/>
    <property type="project" value="UniProtKB-KW"/>
</dbReference>
<proteinExistence type="predicted"/>
<dbReference type="RefSeq" id="WP_141784571.1">
    <property type="nucleotide sequence ID" value="NZ_BAAAIK010000002.1"/>
</dbReference>
<organism evidence="2 3">
    <name type="scientific">Ornithinicoccus hortensis</name>
    <dbReference type="NCBI Taxonomy" id="82346"/>
    <lineage>
        <taxon>Bacteria</taxon>
        <taxon>Bacillati</taxon>
        <taxon>Actinomycetota</taxon>
        <taxon>Actinomycetes</taxon>
        <taxon>Micrococcales</taxon>
        <taxon>Intrasporangiaceae</taxon>
        <taxon>Ornithinicoccus</taxon>
    </lineage>
</organism>